<protein>
    <recommendedName>
        <fullName evidence="4">Transcriptional regulator, AbiEi antitoxin, Type IV TA system</fullName>
    </recommendedName>
</protein>
<dbReference type="EMBL" id="CAJC01000182">
    <property type="protein sequence ID" value="CCI54369.1"/>
    <property type="molecule type" value="Genomic_DNA"/>
</dbReference>
<organism evidence="2 3">
    <name type="scientific">Nostocoides jenkinsii Ben 74</name>
    <dbReference type="NCBI Taxonomy" id="1193518"/>
    <lineage>
        <taxon>Bacteria</taxon>
        <taxon>Bacillati</taxon>
        <taxon>Actinomycetota</taxon>
        <taxon>Actinomycetes</taxon>
        <taxon>Micrococcales</taxon>
        <taxon>Intrasporangiaceae</taxon>
        <taxon>Nostocoides</taxon>
    </lineage>
</organism>
<dbReference type="Proteomes" id="UP000035720">
    <property type="component" value="Unassembled WGS sequence"/>
</dbReference>
<dbReference type="AlphaFoldDB" id="A0A077MCQ5"/>
<feature type="region of interest" description="Disordered" evidence="1">
    <location>
        <begin position="1"/>
        <end position="23"/>
    </location>
</feature>
<comment type="caution">
    <text evidence="2">The sequence shown here is derived from an EMBL/GenBank/DDBJ whole genome shotgun (WGS) entry which is preliminary data.</text>
</comment>
<dbReference type="STRING" id="1193518.BN13_690004"/>
<reference evidence="2 3" key="1">
    <citation type="journal article" date="2013" name="ISME J.">
        <title>A metabolic model for members of the genus Tetrasphaera involved in enhanced biological phosphorus removal.</title>
        <authorList>
            <person name="Kristiansen R."/>
            <person name="Nguyen H.T.T."/>
            <person name="Saunders A.M."/>
            <person name="Nielsen J.L."/>
            <person name="Wimmer R."/>
            <person name="Le V.Q."/>
            <person name="McIlroy S.J."/>
            <person name="Petrovski S."/>
            <person name="Seviour R.J."/>
            <person name="Calteau A."/>
            <person name="Nielsen K.L."/>
            <person name="Nielsen P.H."/>
        </authorList>
    </citation>
    <scope>NUCLEOTIDE SEQUENCE [LARGE SCALE GENOMIC DNA]</scope>
    <source>
        <strain evidence="2 3">Ben 74</strain>
    </source>
</reference>
<evidence type="ECO:0000313" key="3">
    <source>
        <dbReference type="Proteomes" id="UP000035720"/>
    </source>
</evidence>
<keyword evidence="3" id="KW-1185">Reference proteome</keyword>
<evidence type="ECO:0000313" key="2">
    <source>
        <dbReference type="EMBL" id="CCI54369.1"/>
    </source>
</evidence>
<feature type="region of interest" description="Disordered" evidence="1">
    <location>
        <begin position="369"/>
        <end position="392"/>
    </location>
</feature>
<proteinExistence type="predicted"/>
<evidence type="ECO:0000256" key="1">
    <source>
        <dbReference type="SAM" id="MobiDB-lite"/>
    </source>
</evidence>
<accession>A0A077MCQ5</accession>
<dbReference type="OrthoDB" id="5517693at2"/>
<gene>
    <name evidence="2" type="ORF">BN13_690004</name>
</gene>
<dbReference type="RefSeq" id="WP_048546905.1">
    <property type="nucleotide sequence ID" value="NZ_HF571038.1"/>
</dbReference>
<evidence type="ECO:0008006" key="4">
    <source>
        <dbReference type="Google" id="ProtNLM"/>
    </source>
</evidence>
<name>A0A077MCQ5_9MICO</name>
<sequence length="392" mass="42593">MPHTNPAHLSPAHLTLPQTYPTPPALPTIIRSRDRTEAALRHALRGRTIARVGRGAYVEVPPGPAWQQREFLALAAIVATMDRLGPDAVLSHTSAARVHGLWVPPWDGLTHVIVPKAGKQTTGIRRHVGPLPSGDIVQVDGIRVASLRRTIVDCALMLPPRWGLAIVDSGLRSVLRPDRANPLAHLERQQHIKAVLLRLLAERPGAPGTLAARAVIMAGNALSESPGESGLRWAGLAGGAPEPTSQLAVTTAESTFYLDLAWVIPLSAWAPNESNRPRLMSDVVILGEEYDGEGKYSEWPPADGSPRLSPLLREKRREDALRERDVYLVRRTAASLRDHLALIASMVARFPRSMTASFRPNLALLAPAPPARSRHPLAPTSYLSDHVTRSRG</sequence>